<protein>
    <recommendedName>
        <fullName evidence="3">RNI-like protein</fullName>
    </recommendedName>
</protein>
<evidence type="ECO:0000313" key="2">
    <source>
        <dbReference type="Proteomes" id="UP000193144"/>
    </source>
</evidence>
<dbReference type="InterPro" id="IPR032675">
    <property type="entry name" value="LRR_dom_sf"/>
</dbReference>
<comment type="caution">
    <text evidence="1">The sequence shown here is derived from an EMBL/GenBank/DDBJ whole genome shotgun (WGS) entry which is preliminary data.</text>
</comment>
<dbReference type="SUPFAM" id="SSF52047">
    <property type="entry name" value="RNI-like"/>
    <property type="match status" value="1"/>
</dbReference>
<dbReference type="PANTHER" id="PTHR46761:SF2">
    <property type="entry name" value="RAN GTPASE-ACTIVATING PROTEIN 1"/>
    <property type="match status" value="1"/>
</dbReference>
<evidence type="ECO:0008006" key="3">
    <source>
        <dbReference type="Google" id="ProtNLM"/>
    </source>
</evidence>
<dbReference type="STRING" id="1231657.A0A1Y2AAM7"/>
<reference evidence="1 2" key="1">
    <citation type="submission" date="2016-07" db="EMBL/GenBank/DDBJ databases">
        <title>Pervasive Adenine N6-methylation of Active Genes in Fungi.</title>
        <authorList>
            <consortium name="DOE Joint Genome Institute"/>
            <person name="Mondo S.J."/>
            <person name="Dannebaum R.O."/>
            <person name="Kuo R.C."/>
            <person name="Labutti K."/>
            <person name="Haridas S."/>
            <person name="Kuo A."/>
            <person name="Salamov A."/>
            <person name="Ahrendt S.R."/>
            <person name="Lipzen A."/>
            <person name="Sullivan W."/>
            <person name="Andreopoulos W.B."/>
            <person name="Clum A."/>
            <person name="Lindquist E."/>
            <person name="Daum C."/>
            <person name="Ramamoorthy G.K."/>
            <person name="Gryganskyi A."/>
            <person name="Culley D."/>
            <person name="Magnuson J.K."/>
            <person name="James T.Y."/>
            <person name="O'Malley M.A."/>
            <person name="Stajich J.E."/>
            <person name="Spatafora J.W."/>
            <person name="Visel A."/>
            <person name="Grigoriev I.V."/>
        </authorList>
    </citation>
    <scope>NUCLEOTIDE SEQUENCE [LARGE SCALE GENOMIC DNA]</scope>
    <source>
        <strain evidence="1 2">CBS 115471</strain>
    </source>
</reference>
<dbReference type="Proteomes" id="UP000193144">
    <property type="component" value="Unassembled WGS sequence"/>
</dbReference>
<proteinExistence type="predicted"/>
<name>A0A1Y2AAM7_9PLEO</name>
<evidence type="ECO:0000313" key="1">
    <source>
        <dbReference type="EMBL" id="ORY19045.1"/>
    </source>
</evidence>
<accession>A0A1Y2AAM7</accession>
<dbReference type="InterPro" id="IPR045203">
    <property type="entry name" value="RanGAP1/2"/>
</dbReference>
<organism evidence="1 2">
    <name type="scientific">Clohesyomyces aquaticus</name>
    <dbReference type="NCBI Taxonomy" id="1231657"/>
    <lineage>
        <taxon>Eukaryota</taxon>
        <taxon>Fungi</taxon>
        <taxon>Dikarya</taxon>
        <taxon>Ascomycota</taxon>
        <taxon>Pezizomycotina</taxon>
        <taxon>Dothideomycetes</taxon>
        <taxon>Pleosporomycetidae</taxon>
        <taxon>Pleosporales</taxon>
        <taxon>Lindgomycetaceae</taxon>
        <taxon>Clohesyomyces</taxon>
    </lineage>
</organism>
<sequence length="595" mass="65821">MSINIDESIMEAPRRHAADFAVASLAKEIALLLHPTQKDPLGSLIRYEKDIVKLRRVVIKQRKRTIENATKRKELGNMDYMILRQGPWDPINDPVTLKGPPSFPMPVKIAEPEALEPFFEHLRLGGSNVRSSTAQGSENATETEEPYYGTKTLEFQKGVLYSDRRMDLCKMVLGPPNIGALLESLKSNEFVTHFLLGNNLIGPHGAKCIADFVHEYPNRMETWYLAGNCIDAQSFELLVDEWVESSAVTNIWLKRNPLLPAASDDVFRLITKTPNLRTLDLDQTEIGDAGVADSFSKLAKHDLDKPLSLRHLYLNGLGIGVKAAIAIAKYVALPNCRLESLYVSNNPLGSAGVEILAAGLRKNRSLSRLTLASVGMWDDGAITLCAALSGHPCLKTLDIGQSYATLDLETRYNWITDRSAPVISDLITSSPQLTYLEIGPSPVTHTGLVTILEAVLQSSTLLFFAGRTIHPQSKSAMAVSAGQKYSKVSQQAQEKLMANVQQVYGVDMAYGKFLAEEKRWLVNATDVRKIDSVYRNRDAMLARRGLKKLDKWWDKDDKTLEEVMKGAVGPVCTKRLNIVGPVCTRSQSVSISNAT</sequence>
<dbReference type="Gene3D" id="3.80.10.10">
    <property type="entry name" value="Ribonuclease Inhibitor"/>
    <property type="match status" value="2"/>
</dbReference>
<dbReference type="GO" id="GO:0005096">
    <property type="term" value="F:GTPase activator activity"/>
    <property type="evidence" value="ECO:0007669"/>
    <property type="project" value="InterPro"/>
</dbReference>
<dbReference type="Pfam" id="PF13516">
    <property type="entry name" value="LRR_6"/>
    <property type="match status" value="1"/>
</dbReference>
<dbReference type="PANTHER" id="PTHR46761">
    <property type="entry name" value="RAN GTPASE-ACTIVATING PROTEIN 1"/>
    <property type="match status" value="1"/>
</dbReference>
<gene>
    <name evidence="1" type="ORF">BCR34DRAFT_472681</name>
</gene>
<keyword evidence="2" id="KW-1185">Reference proteome</keyword>
<dbReference type="SMART" id="SM00368">
    <property type="entry name" value="LRR_RI"/>
    <property type="match status" value="4"/>
</dbReference>
<dbReference type="OrthoDB" id="333024at2759"/>
<dbReference type="InterPro" id="IPR001611">
    <property type="entry name" value="Leu-rich_rpt"/>
</dbReference>
<dbReference type="AlphaFoldDB" id="A0A1Y2AAM7"/>
<dbReference type="EMBL" id="MCFA01000004">
    <property type="protein sequence ID" value="ORY19045.1"/>
    <property type="molecule type" value="Genomic_DNA"/>
</dbReference>